<evidence type="ECO:0000313" key="2">
    <source>
        <dbReference type="EMBL" id="EEE08397.1"/>
    </source>
</evidence>
<organism evidence="2 3">
    <name type="scientific">Burkholderia multivorans CGD2</name>
    <dbReference type="NCBI Taxonomy" id="513052"/>
    <lineage>
        <taxon>Bacteria</taxon>
        <taxon>Pseudomonadati</taxon>
        <taxon>Pseudomonadota</taxon>
        <taxon>Betaproteobacteria</taxon>
        <taxon>Burkholderiales</taxon>
        <taxon>Burkholderiaceae</taxon>
        <taxon>Burkholderia</taxon>
        <taxon>Burkholderia cepacia complex</taxon>
    </lineage>
</organism>
<evidence type="ECO:0000256" key="1">
    <source>
        <dbReference type="SAM" id="MobiDB-lite"/>
    </source>
</evidence>
<comment type="caution">
    <text evidence="2">The sequence shown here is derived from an EMBL/GenBank/DDBJ whole genome shotgun (WGS) entry which is preliminary data.</text>
</comment>
<protein>
    <submittedName>
        <fullName evidence="2">Uncharacterized protein</fullName>
    </submittedName>
</protein>
<name>B9BKD0_9BURK</name>
<evidence type="ECO:0000313" key="3">
    <source>
        <dbReference type="Proteomes" id="UP000004535"/>
    </source>
</evidence>
<dbReference type="Proteomes" id="UP000004535">
    <property type="component" value="Unassembled WGS sequence"/>
</dbReference>
<accession>B9BKD0</accession>
<feature type="region of interest" description="Disordered" evidence="1">
    <location>
        <begin position="1"/>
        <end position="43"/>
    </location>
</feature>
<dbReference type="EMBL" id="ACFC01000002">
    <property type="protein sequence ID" value="EEE08397.1"/>
    <property type="molecule type" value="Genomic_DNA"/>
</dbReference>
<feature type="compositionally biased region" description="Basic residues" evidence="1">
    <location>
        <begin position="1"/>
        <end position="16"/>
    </location>
</feature>
<reference evidence="2 3" key="1">
    <citation type="journal article" date="2012" name="J. Bacteriol.">
        <title>Draft Genome Sequence Determination for Cystic Fibrosis and Chronic Granulomatous Disease Burkholderia multivorans Isolates.</title>
        <authorList>
            <person name="Varga J.J."/>
            <person name="Losada L."/>
            <person name="Zelazny A.M."/>
            <person name="Brinkac L."/>
            <person name="Harkins D."/>
            <person name="Radune D."/>
            <person name="Hostetler J."/>
            <person name="Sampaio E.P."/>
            <person name="Ronning C.M."/>
            <person name="Nierman W.C."/>
            <person name="Greenberg D.E."/>
            <person name="Holland S.M."/>
            <person name="Goldberg J.B."/>
        </authorList>
    </citation>
    <scope>NUCLEOTIDE SEQUENCE [LARGE SCALE GENOMIC DNA]</scope>
    <source>
        <strain evidence="2 3">CGD2</strain>
    </source>
</reference>
<proteinExistence type="predicted"/>
<dbReference type="AlphaFoldDB" id="B9BKD0"/>
<sequence>MRHGMLQRRAQARQRGPRGAGSDGRTVARERPRQSTRPSSAFV</sequence>
<gene>
    <name evidence="2" type="ORF">BURMUCGD2_5539</name>
</gene>